<reference evidence="1 2" key="1">
    <citation type="submission" date="2013-09" db="EMBL/GenBank/DDBJ databases">
        <title>Corchorus capsularis genome sequencing.</title>
        <authorList>
            <person name="Alam M."/>
            <person name="Haque M.S."/>
            <person name="Islam M.S."/>
            <person name="Emdad E.M."/>
            <person name="Islam M.M."/>
            <person name="Ahmed B."/>
            <person name="Halim A."/>
            <person name="Hossen Q.M.M."/>
            <person name="Hossain M.Z."/>
            <person name="Ahmed R."/>
            <person name="Khan M.M."/>
            <person name="Islam R."/>
            <person name="Rashid M.M."/>
            <person name="Khan S.A."/>
            <person name="Rahman M.S."/>
            <person name="Alam M."/>
        </authorList>
    </citation>
    <scope>NUCLEOTIDE SEQUENCE [LARGE SCALE GENOMIC DNA]</scope>
    <source>
        <strain evidence="2">cv. CVL-1</strain>
        <tissue evidence="1">Whole seedling</tissue>
    </source>
</reference>
<dbReference type="Proteomes" id="UP000188268">
    <property type="component" value="Unassembled WGS sequence"/>
</dbReference>
<dbReference type="AlphaFoldDB" id="A0A1R3IIW6"/>
<comment type="caution">
    <text evidence="1">The sequence shown here is derived from an EMBL/GenBank/DDBJ whole genome shotgun (WGS) entry which is preliminary data.</text>
</comment>
<accession>A0A1R3IIW6</accession>
<evidence type="ECO:0000313" key="1">
    <source>
        <dbReference type="EMBL" id="OMO82532.1"/>
    </source>
</evidence>
<dbReference type="Gramene" id="OMO82532">
    <property type="protein sequence ID" value="OMO82532"/>
    <property type="gene ID" value="CCACVL1_11934"/>
</dbReference>
<dbReference type="EMBL" id="AWWV01010006">
    <property type="protein sequence ID" value="OMO82532.1"/>
    <property type="molecule type" value="Genomic_DNA"/>
</dbReference>
<name>A0A1R3IIW6_COCAP</name>
<keyword evidence="2" id="KW-1185">Reference proteome</keyword>
<sequence length="28" mass="3077">MAMALKPMVKRRGQDSGLRLGANCKKCI</sequence>
<gene>
    <name evidence="1" type="ORF">CCACVL1_11934</name>
</gene>
<protein>
    <submittedName>
        <fullName evidence="1">Uncharacterized protein</fullName>
    </submittedName>
</protein>
<evidence type="ECO:0000313" key="2">
    <source>
        <dbReference type="Proteomes" id="UP000188268"/>
    </source>
</evidence>
<organism evidence="1 2">
    <name type="scientific">Corchorus capsularis</name>
    <name type="common">Jute</name>
    <dbReference type="NCBI Taxonomy" id="210143"/>
    <lineage>
        <taxon>Eukaryota</taxon>
        <taxon>Viridiplantae</taxon>
        <taxon>Streptophyta</taxon>
        <taxon>Embryophyta</taxon>
        <taxon>Tracheophyta</taxon>
        <taxon>Spermatophyta</taxon>
        <taxon>Magnoliopsida</taxon>
        <taxon>eudicotyledons</taxon>
        <taxon>Gunneridae</taxon>
        <taxon>Pentapetalae</taxon>
        <taxon>rosids</taxon>
        <taxon>malvids</taxon>
        <taxon>Malvales</taxon>
        <taxon>Malvaceae</taxon>
        <taxon>Grewioideae</taxon>
        <taxon>Apeibeae</taxon>
        <taxon>Corchorus</taxon>
    </lineage>
</organism>
<proteinExistence type="predicted"/>